<evidence type="ECO:0000313" key="4">
    <source>
        <dbReference type="Proteomes" id="UP000293045"/>
    </source>
</evidence>
<sequence>MRSDLQKILLKYIKMEINKDEMKKYLEENKISVKEFNKYVAKFIKKLHSVSNSYKNLQLSQECKISKKISTDEFLDENFISEIENQLDQYKTTDNNEKLVENENISEDMSFPDILSIDQKDLKYYTVDYNILSSKINRLLSFEDLQNRLARIAKEANLNPKVDKETIESVNNAMNFYIKHLIMKALKTAKNKNITIEDLKNAIKNEEPHHEYPDIKDDCI</sequence>
<dbReference type="VEuPathDB" id="MicrosporidiaDB:CWI36_1235p0020"/>
<dbReference type="EMBL" id="PIXR01000554">
    <property type="protein sequence ID" value="TBU06126.1"/>
    <property type="molecule type" value="Genomic_DNA"/>
</dbReference>
<evidence type="ECO:0000313" key="3">
    <source>
        <dbReference type="Proteomes" id="UP000291404"/>
    </source>
</evidence>
<evidence type="ECO:0000313" key="1">
    <source>
        <dbReference type="EMBL" id="TBU01905.1"/>
    </source>
</evidence>
<dbReference type="VEuPathDB" id="MicrosporidiaDB:CWI39_0554p0020"/>
<accession>A0A4Q9LEU2</accession>
<keyword evidence="3" id="KW-1185">Reference proteome</keyword>
<proteinExistence type="predicted"/>
<evidence type="ECO:0000313" key="2">
    <source>
        <dbReference type="EMBL" id="TBU06126.1"/>
    </source>
</evidence>
<protein>
    <submittedName>
        <fullName evidence="2">Uncharacterized protein</fullName>
    </submittedName>
</protein>
<dbReference type="Proteomes" id="UP000291404">
    <property type="component" value="Unassembled WGS sequence"/>
</dbReference>
<dbReference type="AlphaFoldDB" id="A0A4Q9LEU2"/>
<name>A0A4Q9LEU2_9MICR</name>
<dbReference type="GO" id="GO:0046982">
    <property type="term" value="F:protein heterodimerization activity"/>
    <property type="evidence" value="ECO:0007669"/>
    <property type="project" value="InterPro"/>
</dbReference>
<organism evidence="2 4">
    <name type="scientific">Hamiltosporidium magnivora</name>
    <dbReference type="NCBI Taxonomy" id="148818"/>
    <lineage>
        <taxon>Eukaryota</taxon>
        <taxon>Fungi</taxon>
        <taxon>Fungi incertae sedis</taxon>
        <taxon>Microsporidia</taxon>
        <taxon>Dubosqiidae</taxon>
        <taxon>Hamiltosporidium</taxon>
    </lineage>
</organism>
<dbReference type="InterPro" id="IPR009072">
    <property type="entry name" value="Histone-fold"/>
</dbReference>
<dbReference type="SUPFAM" id="SSF47113">
    <property type="entry name" value="Histone-fold"/>
    <property type="match status" value="1"/>
</dbReference>
<reference evidence="3 4" key="1">
    <citation type="submission" date="2017-12" db="EMBL/GenBank/DDBJ databases">
        <authorList>
            <person name="Pombert J.-F."/>
            <person name="Haag K.L."/>
            <person name="Ebert D."/>
        </authorList>
    </citation>
    <scope>NUCLEOTIDE SEQUENCE [LARGE SCALE GENOMIC DNA]</scope>
    <source>
        <strain evidence="1">BE-OM-2</strain>
        <strain evidence="2">IL-BN-2</strain>
    </source>
</reference>
<comment type="caution">
    <text evidence="2">The sequence shown here is derived from an EMBL/GenBank/DDBJ whole genome shotgun (WGS) entry which is preliminary data.</text>
</comment>
<gene>
    <name evidence="1" type="ORF">CWI36_1235p0020</name>
    <name evidence="2" type="ORF">CWI39_0554p0020</name>
</gene>
<dbReference type="EMBL" id="PITI01001235">
    <property type="protein sequence ID" value="TBU01905.1"/>
    <property type="molecule type" value="Genomic_DNA"/>
</dbReference>
<dbReference type="Proteomes" id="UP000293045">
    <property type="component" value="Unassembled WGS sequence"/>
</dbReference>